<proteinExistence type="predicted"/>
<keyword evidence="2" id="KW-1185">Reference proteome</keyword>
<organism evidence="1 2">
    <name type="scientific">Streptomyces carpinensis</name>
    <dbReference type="NCBI Taxonomy" id="66369"/>
    <lineage>
        <taxon>Bacteria</taxon>
        <taxon>Bacillati</taxon>
        <taxon>Actinomycetota</taxon>
        <taxon>Actinomycetes</taxon>
        <taxon>Kitasatosporales</taxon>
        <taxon>Streptomycetaceae</taxon>
        <taxon>Streptomyces</taxon>
    </lineage>
</organism>
<evidence type="ECO:0000313" key="1">
    <source>
        <dbReference type="EMBL" id="MER6977861.1"/>
    </source>
</evidence>
<dbReference type="Proteomes" id="UP001458415">
    <property type="component" value="Unassembled WGS sequence"/>
</dbReference>
<comment type="caution">
    <text evidence="1">The sequence shown here is derived from an EMBL/GenBank/DDBJ whole genome shotgun (WGS) entry which is preliminary data.</text>
</comment>
<reference evidence="1 2" key="1">
    <citation type="submission" date="2024-06" db="EMBL/GenBank/DDBJ databases">
        <title>The Natural Products Discovery Center: Release of the First 8490 Sequenced Strains for Exploring Actinobacteria Biosynthetic Diversity.</title>
        <authorList>
            <person name="Kalkreuter E."/>
            <person name="Kautsar S.A."/>
            <person name="Yang D."/>
            <person name="Bader C.D."/>
            <person name="Teijaro C.N."/>
            <person name="Fluegel L."/>
            <person name="Davis C.M."/>
            <person name="Simpson J.R."/>
            <person name="Lauterbach L."/>
            <person name="Steele A.D."/>
            <person name="Gui C."/>
            <person name="Meng S."/>
            <person name="Li G."/>
            <person name="Viehrig K."/>
            <person name="Ye F."/>
            <person name="Su P."/>
            <person name="Kiefer A.F."/>
            <person name="Nichols A."/>
            <person name="Cepeda A.J."/>
            <person name="Yan W."/>
            <person name="Fan B."/>
            <person name="Jiang Y."/>
            <person name="Adhikari A."/>
            <person name="Zheng C.-J."/>
            <person name="Schuster L."/>
            <person name="Cowan T.M."/>
            <person name="Smanski M.J."/>
            <person name="Chevrette M.G."/>
            <person name="De Carvalho L.P.S."/>
            <person name="Shen B."/>
        </authorList>
    </citation>
    <scope>NUCLEOTIDE SEQUENCE [LARGE SCALE GENOMIC DNA]</scope>
    <source>
        <strain evidence="1 2">NPDC000634</strain>
    </source>
</reference>
<evidence type="ECO:0008006" key="3">
    <source>
        <dbReference type="Google" id="ProtNLM"/>
    </source>
</evidence>
<dbReference type="EMBL" id="JBEPCU010000168">
    <property type="protein sequence ID" value="MER6977861.1"/>
    <property type="molecule type" value="Genomic_DNA"/>
</dbReference>
<accession>A0ABV1W110</accession>
<protein>
    <recommendedName>
        <fullName evidence="3">Secreted protein</fullName>
    </recommendedName>
</protein>
<name>A0ABV1W110_9ACTN</name>
<sequence>MTWLLAAVGGVLAGVVTAGAVSSGVARQRAGWQEVSAVVVKRAADQEPAQAVGTRQAWATVRWRA</sequence>
<evidence type="ECO:0000313" key="2">
    <source>
        <dbReference type="Proteomes" id="UP001458415"/>
    </source>
</evidence>
<gene>
    <name evidence="1" type="ORF">ABT317_12760</name>
</gene>
<dbReference type="RefSeq" id="WP_143667980.1">
    <property type="nucleotide sequence ID" value="NZ_MUBM01000013.1"/>
</dbReference>